<dbReference type="Pfam" id="PF13290">
    <property type="entry name" value="CHB_HEX_C_1"/>
    <property type="match status" value="1"/>
</dbReference>
<dbReference type="GO" id="GO:0005737">
    <property type="term" value="C:cytoplasm"/>
    <property type="evidence" value="ECO:0007669"/>
    <property type="project" value="TreeGrafter"/>
</dbReference>
<dbReference type="SUPFAM" id="SSF49899">
    <property type="entry name" value="Concanavalin A-like lectins/glucanases"/>
    <property type="match status" value="1"/>
</dbReference>
<proteinExistence type="inferred from homology"/>
<dbReference type="GO" id="GO:0004308">
    <property type="term" value="F:exo-alpha-sialidase activity"/>
    <property type="evidence" value="ECO:0007669"/>
    <property type="project" value="UniProtKB-EC"/>
</dbReference>
<dbReference type="InterPro" id="IPR036278">
    <property type="entry name" value="Sialidase_sf"/>
</dbReference>
<evidence type="ECO:0000259" key="5">
    <source>
        <dbReference type="Pfam" id="PF13290"/>
    </source>
</evidence>
<dbReference type="InterPro" id="IPR011040">
    <property type="entry name" value="Sialidase"/>
</dbReference>
<feature type="signal peptide" evidence="4">
    <location>
        <begin position="1"/>
        <end position="21"/>
    </location>
</feature>
<feature type="domain" description="Sialidase" evidence="6">
    <location>
        <begin position="414"/>
        <end position="720"/>
    </location>
</feature>
<name>A0A921MT75_9BACT</name>
<dbReference type="GO" id="GO:0006689">
    <property type="term" value="P:ganglioside catabolic process"/>
    <property type="evidence" value="ECO:0007669"/>
    <property type="project" value="TreeGrafter"/>
</dbReference>
<evidence type="ECO:0000313" key="8">
    <source>
        <dbReference type="EMBL" id="HJG89696.1"/>
    </source>
</evidence>
<dbReference type="Proteomes" id="UP000757103">
    <property type="component" value="Unassembled WGS sequence"/>
</dbReference>
<comment type="similarity">
    <text evidence="2">Belongs to the glycosyl hydrolase 33 family.</text>
</comment>
<evidence type="ECO:0000256" key="2">
    <source>
        <dbReference type="ARBA" id="ARBA00009348"/>
    </source>
</evidence>
<dbReference type="NCBIfam" id="TIGR04183">
    <property type="entry name" value="Por_Secre_tail"/>
    <property type="match status" value="1"/>
</dbReference>
<evidence type="ECO:0000313" key="9">
    <source>
        <dbReference type="Proteomes" id="UP000757103"/>
    </source>
</evidence>
<keyword evidence="4" id="KW-0732">Signal</keyword>
<evidence type="ECO:0000256" key="3">
    <source>
        <dbReference type="ARBA" id="ARBA00012733"/>
    </source>
</evidence>
<protein>
    <recommendedName>
        <fullName evidence="3">exo-alpha-sialidase</fullName>
        <ecNumber evidence="3">3.2.1.18</ecNumber>
    </recommendedName>
</protein>
<dbReference type="Gene3D" id="2.60.120.200">
    <property type="match status" value="1"/>
</dbReference>
<keyword evidence="8" id="KW-0378">Hydrolase</keyword>
<sequence length="1099" mass="119983">MKLTNFLLTAGMLLTSYTATFSQPASFIEFNGTDQYAEIPSHEDFNIDANESFSITCWVSVDALIQGQRFVSRRMLGEETQTTGYELWGGGSSTQYYAVNTPKPTTGNIFSDWCNVGTGATDTWMHLAMVINRADNTVTIYRDGQQGNQKQNDELDSWTVVNTNKIYMGSGCTSGSPDHLMDGKLANVRFWSKALTAAEVAADMNATVGPDTEALIAAYDFANISGLTVPDISGHGHDATLSGFDPVGSEVAIYSATAKADTNFTGRGNTNEIASSLVVAITGQEGNYTFGNLSLDLTGTTNVQDITAIKVYMTDQNSFDPRKAGEAELLGTCTPTENTVECTLAGESPVGTKYLWVTFDVAETAAEGNRVAIKPTMLDTKAVSSITTGSREILLGRTLLFAPGDYGSVAYRIPGIITAWDGSLVAITDKRKYNQSDIPEDIDIVVRRSTDNGKTWSEPVTMAQGTGQYHGYGDAAIVRTNTENELLCIFIGGNGLFASTTSNRIRTYISRSTDNGQSWSAPQDITDQIFRGERASWTASFCAAGNGLKTRNGVLMFVAAMRHDSGTTLYNHVVYSNDNGETWNVSNCAMEGGDESKVVELNDGRILMSIRRQSKGARYYTISDNVPTTTEAVSWTQKNTSTVSSWPELVEPACNGDIVRYTSTVDSYDKDRILHTLPNDGVNRQNLTMFLSYDEGRTWPVKKSICPTGSAYSSIAILEDGTIGVYAEENYNTDMYSTYFMNFSLDWLTNQADTYIEPGVEAVAAPVFSVSAGYYTEAQTLEITTATEGAQIYYTLDGSTPTANSTLYEDPITLSETVTVNAIAMKEGMSNSVMTSAEYTFLTEWEHPTGTIHDTESRYVTSATTTGAVEDLNYTLSSKPSTVFIDTQSAFTVEAGQEFTLRVQCTEQMIWCHAVLFADWNRDFDFDDEGEMITKVGIDSYEDTDQTLSANGNTMMKDFSVNITVPAEAKVAETRLRIQFSDAWHNKSAHEHTAMDNIDKGGCYDFVMNIEPSSDLPSGIDDDRTAHTMVYPTLFTEGVTLFATGNGEARIFDLAGRLLSRVEVSEGENYIEGTTLPAGSLIMVVTTDEGTKSFRVVKK</sequence>
<dbReference type="InterPro" id="IPR013320">
    <property type="entry name" value="ConA-like_dom_sf"/>
</dbReference>
<evidence type="ECO:0000256" key="1">
    <source>
        <dbReference type="ARBA" id="ARBA00000427"/>
    </source>
</evidence>
<keyword evidence="8" id="KW-0326">Glycosidase</keyword>
<dbReference type="PANTHER" id="PTHR10628:SF30">
    <property type="entry name" value="EXO-ALPHA-SIALIDASE"/>
    <property type="match status" value="1"/>
</dbReference>
<dbReference type="AlphaFoldDB" id="A0A921MT75"/>
<dbReference type="SUPFAM" id="SSF50939">
    <property type="entry name" value="Sialidases"/>
    <property type="match status" value="1"/>
</dbReference>
<feature type="chain" id="PRO_5037619580" description="exo-alpha-sialidase" evidence="4">
    <location>
        <begin position="22"/>
        <end position="1099"/>
    </location>
</feature>
<evidence type="ECO:0000259" key="7">
    <source>
        <dbReference type="Pfam" id="PF20009"/>
    </source>
</evidence>
<dbReference type="Pfam" id="PF20009">
    <property type="entry name" value="GEVED"/>
    <property type="match status" value="1"/>
</dbReference>
<dbReference type="EMBL" id="DYUD01000025">
    <property type="protein sequence ID" value="HJG89696.1"/>
    <property type="molecule type" value="Genomic_DNA"/>
</dbReference>
<dbReference type="RefSeq" id="WP_273306762.1">
    <property type="nucleotide sequence ID" value="NZ_DYUD01000025.1"/>
</dbReference>
<feature type="domain" description="GH29D-like beta-sandwich" evidence="5">
    <location>
        <begin position="771"/>
        <end position="835"/>
    </location>
</feature>
<accession>A0A921MT75</accession>
<dbReference type="InterPro" id="IPR026444">
    <property type="entry name" value="Secre_tail"/>
</dbReference>
<dbReference type="PANTHER" id="PTHR10628">
    <property type="entry name" value="SIALIDASE"/>
    <property type="match status" value="1"/>
</dbReference>
<dbReference type="CDD" id="cd15482">
    <property type="entry name" value="Sialidase_non-viral"/>
    <property type="match status" value="1"/>
</dbReference>
<dbReference type="Pfam" id="PF13385">
    <property type="entry name" value="Laminin_G_3"/>
    <property type="match status" value="1"/>
</dbReference>
<gene>
    <name evidence="8" type="ORF">K8U91_09560</name>
</gene>
<dbReference type="InterPro" id="IPR026856">
    <property type="entry name" value="Sialidase_fam"/>
</dbReference>
<dbReference type="EC" id="3.2.1.18" evidence="3"/>
<dbReference type="GO" id="GO:0009313">
    <property type="term" value="P:oligosaccharide catabolic process"/>
    <property type="evidence" value="ECO:0007669"/>
    <property type="project" value="TreeGrafter"/>
</dbReference>
<organism evidence="8 9">
    <name type="scientific">Barnesiella viscericola</name>
    <dbReference type="NCBI Taxonomy" id="397865"/>
    <lineage>
        <taxon>Bacteria</taxon>
        <taxon>Pseudomonadati</taxon>
        <taxon>Bacteroidota</taxon>
        <taxon>Bacteroidia</taxon>
        <taxon>Bacteroidales</taxon>
        <taxon>Barnesiellaceae</taxon>
        <taxon>Barnesiella</taxon>
    </lineage>
</organism>
<dbReference type="Pfam" id="PF13859">
    <property type="entry name" value="BNR_3"/>
    <property type="match status" value="1"/>
</dbReference>
<dbReference type="InterPro" id="IPR059177">
    <property type="entry name" value="GH29D-like_dom"/>
</dbReference>
<dbReference type="InterPro" id="IPR045474">
    <property type="entry name" value="GEVED"/>
</dbReference>
<dbReference type="Gene3D" id="2.120.10.10">
    <property type="match status" value="1"/>
</dbReference>
<comment type="catalytic activity">
    <reaction evidence="1">
        <text>Hydrolysis of alpha-(2-&gt;3)-, alpha-(2-&gt;6)-, alpha-(2-&gt;8)- glycosidic linkages of terminal sialic acid residues in oligosaccharides, glycoproteins, glycolipids, colominic acid and synthetic substrates.</text>
        <dbReference type="EC" id="3.2.1.18"/>
    </reaction>
</comment>
<reference evidence="8" key="1">
    <citation type="journal article" date="2021" name="PeerJ">
        <title>Extensive microbial diversity within the chicken gut microbiome revealed by metagenomics and culture.</title>
        <authorList>
            <person name="Gilroy R."/>
            <person name="Ravi A."/>
            <person name="Getino M."/>
            <person name="Pursley I."/>
            <person name="Horton D.L."/>
            <person name="Alikhan N.F."/>
            <person name="Baker D."/>
            <person name="Gharbi K."/>
            <person name="Hall N."/>
            <person name="Watson M."/>
            <person name="Adriaenssens E.M."/>
            <person name="Foster-Nyarko E."/>
            <person name="Jarju S."/>
            <person name="Secka A."/>
            <person name="Antonio M."/>
            <person name="Oren A."/>
            <person name="Chaudhuri R.R."/>
            <person name="La Ragione R."/>
            <person name="Hildebrand F."/>
            <person name="Pallen M.J."/>
        </authorList>
    </citation>
    <scope>NUCLEOTIDE SEQUENCE</scope>
    <source>
        <strain evidence="8">CHK121-7720</strain>
    </source>
</reference>
<evidence type="ECO:0000256" key="4">
    <source>
        <dbReference type="SAM" id="SignalP"/>
    </source>
</evidence>
<dbReference type="GO" id="GO:0016020">
    <property type="term" value="C:membrane"/>
    <property type="evidence" value="ECO:0007669"/>
    <property type="project" value="TreeGrafter"/>
</dbReference>
<feature type="domain" description="GEVED" evidence="7">
    <location>
        <begin position="916"/>
        <end position="1001"/>
    </location>
</feature>
<evidence type="ECO:0000259" key="6">
    <source>
        <dbReference type="Pfam" id="PF13859"/>
    </source>
</evidence>
<reference evidence="8" key="2">
    <citation type="submission" date="2021-09" db="EMBL/GenBank/DDBJ databases">
        <authorList>
            <person name="Gilroy R."/>
        </authorList>
    </citation>
    <scope>NUCLEOTIDE SEQUENCE</scope>
    <source>
        <strain evidence="8">CHK121-7720</strain>
    </source>
</reference>
<comment type="caution">
    <text evidence="8">The sequence shown here is derived from an EMBL/GenBank/DDBJ whole genome shotgun (WGS) entry which is preliminary data.</text>
</comment>